<evidence type="ECO:0000256" key="2">
    <source>
        <dbReference type="ARBA" id="ARBA00022741"/>
    </source>
</evidence>
<dbReference type="EC" id="3.6.4.12" evidence="1"/>
<dbReference type="PROSITE" id="PS00847">
    <property type="entry name" value="MCM_1"/>
    <property type="match status" value="1"/>
</dbReference>
<keyword evidence="3 5" id="KW-0067">ATP-binding</keyword>
<evidence type="ECO:0000313" key="9">
    <source>
        <dbReference type="Proteomes" id="UP000224006"/>
    </source>
</evidence>
<evidence type="ECO:0000259" key="7">
    <source>
        <dbReference type="PROSITE" id="PS50051"/>
    </source>
</evidence>
<sequence>MAQEIAPSFSFTTLQQQQQHLAFLRADEAALQQKATHEVEQYDRHVALLKNFFLHFVDEFASQGKNRDNVNSTHGDYKYRNLLQAVHDERRDDLPVYLDDVREFFTTQQPEDAALGEGDEFSGKDKNPSLTVYEALLTNTNRYIELLYQAADAVLTQEPDLFETEQVEEEDGEEEAHFLKGDSEAWTNQLKNRMRKRDPWRKIRERDMAARKVPAFLRCGFRICVYPPAREGCRLFRSVDASSMGKYSFFTCEVLRVQQVKPKLLVAAYECEECHEKVFQPVEASAFMPLVTCPLCKNSRNRECTLHLHPKLSFFLPFQEVKVQEPTSQIPEADVPRTLNCHLIGHAVTNILQPGMTVTLGGILKPVRKMGFAALRSGLIQEKVFEVAFIQQQKQQTHLDRRESAYVSAQVEKLRQTTGLYDLLARSIAPGVYGMEDVKKALLLQLIGGKTVVKEDGGMIRGDIHVLLMGDPGVAKSQLMKQICTIAPRSIYTTGKGSSSSGLTAAVIKDPATMETTLEGGALVLADRGICCIDEFDKMDDFDRSAIYEVMEQQSVSIAKAGHCSCLPARTAVLAAANPKDGRYDVRKPMMVNMNLPAALLSRFDLQFLLLDQADRERDTLMAAHILGIYRSCQSGEAASKEREEKAKTPAKSKKKGKRSDGAESANSLVEKKVLRAFIEEAKKCKPVLEESLIPQIADWYANTRYDEQQQERLSGILPSYTTPRALLGILRLAQALACLRFSEWVEAPDFEEALRLMEASKESVRIAEEGRRRKKQDRASLAFELLKNLRTRTQQKKGAKWDGWMKLSALQQQATAAGLANEQLESALRQYEELTLITFDRTKTKVAFVEEAGSENSDEDDDEMMA</sequence>
<dbReference type="InterPro" id="IPR041562">
    <property type="entry name" value="MCM_lid"/>
</dbReference>
<accession>A0A2A9MGY1</accession>
<dbReference type="Proteomes" id="UP000224006">
    <property type="component" value="Chromosome II"/>
</dbReference>
<dbReference type="InterPro" id="IPR033762">
    <property type="entry name" value="MCM_OB"/>
</dbReference>
<name>A0A2A9MGY1_BESBE</name>
<comment type="similarity">
    <text evidence="5">Belongs to the MCM family.</text>
</comment>
<dbReference type="SMART" id="SM00382">
    <property type="entry name" value="AAA"/>
    <property type="match status" value="1"/>
</dbReference>
<keyword evidence="2 5" id="KW-0547">Nucleotide-binding</keyword>
<dbReference type="VEuPathDB" id="ToxoDB:BESB_036170"/>
<dbReference type="Pfam" id="PF17855">
    <property type="entry name" value="MCM_lid"/>
    <property type="match status" value="1"/>
</dbReference>
<dbReference type="Gene3D" id="2.40.50.140">
    <property type="entry name" value="Nucleic acid-binding proteins"/>
    <property type="match status" value="1"/>
</dbReference>
<dbReference type="Gene3D" id="2.20.28.10">
    <property type="match status" value="1"/>
</dbReference>
<dbReference type="PANTHER" id="PTHR11630">
    <property type="entry name" value="DNA REPLICATION LICENSING FACTOR MCM FAMILY MEMBER"/>
    <property type="match status" value="1"/>
</dbReference>
<dbReference type="EMBL" id="NWUJ01000002">
    <property type="protein sequence ID" value="PFH37159.1"/>
    <property type="molecule type" value="Genomic_DNA"/>
</dbReference>
<dbReference type="Pfam" id="PF00493">
    <property type="entry name" value="MCM"/>
    <property type="match status" value="1"/>
</dbReference>
<comment type="caution">
    <text evidence="8">The sequence shown here is derived from an EMBL/GenBank/DDBJ whole genome shotgun (WGS) entry which is preliminary data.</text>
</comment>
<evidence type="ECO:0000256" key="6">
    <source>
        <dbReference type="SAM" id="MobiDB-lite"/>
    </source>
</evidence>
<reference evidence="8 9" key="1">
    <citation type="submission" date="2017-09" db="EMBL/GenBank/DDBJ databases">
        <title>Genome sequencing of Besnoitia besnoiti strain Bb-Ger1.</title>
        <authorList>
            <person name="Schares G."/>
            <person name="Venepally P."/>
            <person name="Lorenzi H.A."/>
        </authorList>
    </citation>
    <scope>NUCLEOTIDE SEQUENCE [LARGE SCALE GENOMIC DNA]</scope>
    <source>
        <strain evidence="8 9">Bb-Ger1</strain>
    </source>
</reference>
<dbReference type="InterPro" id="IPR003593">
    <property type="entry name" value="AAA+_ATPase"/>
</dbReference>
<dbReference type="GO" id="GO:0006271">
    <property type="term" value="P:DNA strand elongation involved in DNA replication"/>
    <property type="evidence" value="ECO:0007669"/>
    <property type="project" value="TreeGrafter"/>
</dbReference>
<dbReference type="GO" id="GO:0005634">
    <property type="term" value="C:nucleus"/>
    <property type="evidence" value="ECO:0007669"/>
    <property type="project" value="TreeGrafter"/>
</dbReference>
<feature type="domain" description="MCM C-terminal AAA(+) ATPase" evidence="7">
    <location>
        <begin position="420"/>
        <end position="626"/>
    </location>
</feature>
<dbReference type="PANTHER" id="PTHR11630:SF26">
    <property type="entry name" value="DNA REPLICATION LICENSING FACTOR MCM7"/>
    <property type="match status" value="1"/>
</dbReference>
<dbReference type="RefSeq" id="XP_029221168.1">
    <property type="nucleotide sequence ID" value="XM_029362203.1"/>
</dbReference>
<dbReference type="InterPro" id="IPR018525">
    <property type="entry name" value="MCM_CS"/>
</dbReference>
<dbReference type="InterPro" id="IPR012340">
    <property type="entry name" value="NA-bd_OB-fold"/>
</dbReference>
<dbReference type="GO" id="GO:0042555">
    <property type="term" value="C:MCM complex"/>
    <property type="evidence" value="ECO:0007669"/>
    <property type="project" value="TreeGrafter"/>
</dbReference>
<dbReference type="OrthoDB" id="329387at2759"/>
<dbReference type="GO" id="GO:0017116">
    <property type="term" value="F:single-stranded DNA helicase activity"/>
    <property type="evidence" value="ECO:0007669"/>
    <property type="project" value="TreeGrafter"/>
</dbReference>
<dbReference type="SUPFAM" id="SSF50249">
    <property type="entry name" value="Nucleic acid-binding proteins"/>
    <property type="match status" value="1"/>
</dbReference>
<evidence type="ECO:0000256" key="5">
    <source>
        <dbReference type="RuleBase" id="RU004070"/>
    </source>
</evidence>
<dbReference type="GO" id="GO:0006270">
    <property type="term" value="P:DNA replication initiation"/>
    <property type="evidence" value="ECO:0007669"/>
    <property type="project" value="TreeGrafter"/>
</dbReference>
<dbReference type="SMART" id="SM00350">
    <property type="entry name" value="MCM"/>
    <property type="match status" value="1"/>
</dbReference>
<evidence type="ECO:0000313" key="8">
    <source>
        <dbReference type="EMBL" id="PFH37159.1"/>
    </source>
</evidence>
<keyword evidence="4 5" id="KW-0238">DNA-binding</keyword>
<dbReference type="GO" id="GO:0005524">
    <property type="term" value="F:ATP binding"/>
    <property type="evidence" value="ECO:0007669"/>
    <property type="project" value="UniProtKB-KW"/>
</dbReference>
<proteinExistence type="inferred from homology"/>
<dbReference type="InterPro" id="IPR027417">
    <property type="entry name" value="P-loop_NTPase"/>
</dbReference>
<dbReference type="GO" id="GO:0000727">
    <property type="term" value="P:double-strand break repair via break-induced replication"/>
    <property type="evidence" value="ECO:0007669"/>
    <property type="project" value="TreeGrafter"/>
</dbReference>
<protein>
    <recommendedName>
        <fullName evidence="1">DNA helicase</fullName>
        <ecNumber evidence="1">3.6.4.12</ecNumber>
    </recommendedName>
</protein>
<gene>
    <name evidence="8" type="ORF">BESB_036170</name>
</gene>
<dbReference type="GO" id="GO:0003697">
    <property type="term" value="F:single-stranded DNA binding"/>
    <property type="evidence" value="ECO:0007669"/>
    <property type="project" value="TreeGrafter"/>
</dbReference>
<dbReference type="PROSITE" id="PS50051">
    <property type="entry name" value="MCM_2"/>
    <property type="match status" value="1"/>
</dbReference>
<dbReference type="SUPFAM" id="SSF52540">
    <property type="entry name" value="P-loop containing nucleoside triphosphate hydrolases"/>
    <property type="match status" value="1"/>
</dbReference>
<dbReference type="InterPro" id="IPR031327">
    <property type="entry name" value="MCM"/>
</dbReference>
<dbReference type="PRINTS" id="PR01657">
    <property type="entry name" value="MCMFAMILY"/>
</dbReference>
<evidence type="ECO:0000256" key="4">
    <source>
        <dbReference type="ARBA" id="ARBA00023125"/>
    </source>
</evidence>
<dbReference type="GeneID" id="40308598"/>
<dbReference type="STRING" id="94643.A0A2A9MGY1"/>
<keyword evidence="9" id="KW-1185">Reference proteome</keyword>
<organism evidence="8 9">
    <name type="scientific">Besnoitia besnoiti</name>
    <name type="common">Apicomplexan protozoan</name>
    <dbReference type="NCBI Taxonomy" id="94643"/>
    <lineage>
        <taxon>Eukaryota</taxon>
        <taxon>Sar</taxon>
        <taxon>Alveolata</taxon>
        <taxon>Apicomplexa</taxon>
        <taxon>Conoidasida</taxon>
        <taxon>Coccidia</taxon>
        <taxon>Eucoccidiorida</taxon>
        <taxon>Eimeriorina</taxon>
        <taxon>Sarcocystidae</taxon>
        <taxon>Besnoitia</taxon>
    </lineage>
</organism>
<dbReference type="InterPro" id="IPR001208">
    <property type="entry name" value="MCM_dom"/>
</dbReference>
<dbReference type="Gene3D" id="3.40.50.300">
    <property type="entry name" value="P-loop containing nucleotide triphosphate hydrolases"/>
    <property type="match status" value="1"/>
</dbReference>
<feature type="region of interest" description="Disordered" evidence="6">
    <location>
        <begin position="638"/>
        <end position="664"/>
    </location>
</feature>
<evidence type="ECO:0000256" key="3">
    <source>
        <dbReference type="ARBA" id="ARBA00022840"/>
    </source>
</evidence>
<dbReference type="KEGG" id="bbes:BESB_036170"/>
<evidence type="ECO:0000256" key="1">
    <source>
        <dbReference type="ARBA" id="ARBA00012551"/>
    </source>
</evidence>
<dbReference type="AlphaFoldDB" id="A0A2A9MGY1"/>
<dbReference type="Pfam" id="PF17207">
    <property type="entry name" value="MCM_OB"/>
    <property type="match status" value="1"/>
</dbReference>
<feature type="compositionally biased region" description="Basic residues" evidence="6">
    <location>
        <begin position="649"/>
        <end position="658"/>
    </location>
</feature>
<feature type="compositionally biased region" description="Basic and acidic residues" evidence="6">
    <location>
        <begin position="639"/>
        <end position="648"/>
    </location>
</feature>